<evidence type="ECO:0000256" key="1">
    <source>
        <dbReference type="SAM" id="Phobius"/>
    </source>
</evidence>
<proteinExistence type="predicted"/>
<keyword evidence="1" id="KW-0812">Transmembrane</keyword>
<evidence type="ECO:0000313" key="3">
    <source>
        <dbReference type="Proteomes" id="UP000440668"/>
    </source>
</evidence>
<gene>
    <name evidence="2" type="ORF">GJV82_12655</name>
</gene>
<reference evidence="2 3" key="1">
    <citation type="submission" date="2019-11" db="EMBL/GenBank/DDBJ databases">
        <title>Cellulosimicrobium composti sp. nov. isolated from a compost.</title>
        <authorList>
            <person name="Yang Y."/>
        </authorList>
    </citation>
    <scope>NUCLEOTIDE SEQUENCE [LARGE SCALE GENOMIC DNA]</scope>
    <source>
        <strain evidence="2 3">BIT-GX5</strain>
    </source>
</reference>
<dbReference type="AlphaFoldDB" id="A0A6N7ZKK9"/>
<keyword evidence="1" id="KW-0472">Membrane</keyword>
<feature type="transmembrane region" description="Helical" evidence="1">
    <location>
        <begin position="70"/>
        <end position="88"/>
    </location>
</feature>
<comment type="caution">
    <text evidence="2">The sequence shown here is derived from an EMBL/GenBank/DDBJ whole genome shotgun (WGS) entry which is preliminary data.</text>
</comment>
<protein>
    <submittedName>
        <fullName evidence="2">Uncharacterized protein</fullName>
    </submittedName>
</protein>
<sequence>MDAWTWKLRLWAPPLMGPPFLVSAVLVPFPPGMTAFLLAAFTPGTVVLMWEQARTRRWHPLADEKTPRRIAAGAVAVVAAVVAAYYAMRMWDGVGCVLGAIAWYGAMWATARHIAAQLHAVQERRAAAQSTTVE</sequence>
<name>A0A6N7ZKK9_9MICO</name>
<feature type="transmembrane region" description="Helical" evidence="1">
    <location>
        <begin position="20"/>
        <end position="50"/>
    </location>
</feature>
<feature type="transmembrane region" description="Helical" evidence="1">
    <location>
        <begin position="94"/>
        <end position="115"/>
    </location>
</feature>
<organism evidence="2 3">
    <name type="scientific">Cellulosimicrobium composti</name>
    <dbReference type="NCBI Taxonomy" id="2672572"/>
    <lineage>
        <taxon>Bacteria</taxon>
        <taxon>Bacillati</taxon>
        <taxon>Actinomycetota</taxon>
        <taxon>Actinomycetes</taxon>
        <taxon>Micrococcales</taxon>
        <taxon>Promicromonosporaceae</taxon>
        <taxon>Cellulosimicrobium</taxon>
    </lineage>
</organism>
<dbReference type="Proteomes" id="UP000440668">
    <property type="component" value="Unassembled WGS sequence"/>
</dbReference>
<dbReference type="RefSeq" id="WP_155099476.1">
    <property type="nucleotide sequence ID" value="NZ_WMKA01000030.1"/>
</dbReference>
<dbReference type="EMBL" id="WMKA01000030">
    <property type="protein sequence ID" value="MTG89789.1"/>
    <property type="molecule type" value="Genomic_DNA"/>
</dbReference>
<keyword evidence="1" id="KW-1133">Transmembrane helix</keyword>
<evidence type="ECO:0000313" key="2">
    <source>
        <dbReference type="EMBL" id="MTG89789.1"/>
    </source>
</evidence>
<accession>A0A6N7ZKK9</accession>